<dbReference type="InterPro" id="IPR021027">
    <property type="entry name" value="Transposase_put_HTH"/>
</dbReference>
<evidence type="ECO:0000259" key="9">
    <source>
        <dbReference type="Pfam" id="PF01385"/>
    </source>
</evidence>
<dbReference type="EMBL" id="CYZP01000012">
    <property type="protein sequence ID" value="CUN99124.1"/>
    <property type="molecule type" value="Genomic_DNA"/>
</dbReference>
<evidence type="ECO:0000256" key="6">
    <source>
        <dbReference type="ARBA" id="ARBA00023125"/>
    </source>
</evidence>
<dbReference type="InterPro" id="IPR010095">
    <property type="entry name" value="Cas12f1-like_TNB"/>
</dbReference>
<reference evidence="12 13" key="1">
    <citation type="submission" date="2015-09" db="EMBL/GenBank/DDBJ databases">
        <authorList>
            <consortium name="Pathogen Informatics"/>
        </authorList>
    </citation>
    <scope>NUCLEOTIDE SEQUENCE [LARGE SCALE GENOMIC DNA]</scope>
    <source>
        <strain evidence="12 13">2789STDY5834861</strain>
    </source>
</reference>
<gene>
    <name evidence="12" type="ORF">ERS852476_01591</name>
</gene>
<dbReference type="GO" id="GO:0032196">
    <property type="term" value="P:transposition"/>
    <property type="evidence" value="ECO:0007669"/>
    <property type="project" value="UniProtKB-KW"/>
</dbReference>
<feature type="domain" description="Cas12f1-like TNB" evidence="10">
    <location>
        <begin position="290"/>
        <end position="356"/>
    </location>
</feature>
<dbReference type="PANTHER" id="PTHR30405">
    <property type="entry name" value="TRANSPOSASE"/>
    <property type="match status" value="1"/>
</dbReference>
<dbReference type="InterPro" id="IPR001959">
    <property type="entry name" value="Transposase"/>
</dbReference>
<keyword evidence="7" id="KW-0233">DNA recombination</keyword>
<evidence type="ECO:0000256" key="3">
    <source>
        <dbReference type="ARBA" id="ARBA00022578"/>
    </source>
</evidence>
<proteinExistence type="inferred from homology"/>
<protein>
    <submittedName>
        <fullName evidence="12">Transposase, IS605 OrfB family</fullName>
    </submittedName>
</protein>
<evidence type="ECO:0000313" key="13">
    <source>
        <dbReference type="Proteomes" id="UP000095645"/>
    </source>
</evidence>
<dbReference type="PANTHER" id="PTHR30405:SF25">
    <property type="entry name" value="RNA-GUIDED DNA ENDONUCLEASE INSQ-RELATED"/>
    <property type="match status" value="1"/>
</dbReference>
<dbReference type="GO" id="GO:0006310">
    <property type="term" value="P:DNA recombination"/>
    <property type="evidence" value="ECO:0007669"/>
    <property type="project" value="UniProtKB-KW"/>
</dbReference>
<dbReference type="AlphaFoldDB" id="A0A174BEQ3"/>
<comment type="similarity">
    <text evidence="1">In the C-terminal section; belongs to the transposase 35 family.</text>
</comment>
<sequence length="368" mass="43100">MRKINRAVKIRIYPNKEQITQIEKTIGCSRFLYNRMLADKIRYYQEEKKMLKNTPAGYKKEYPWLKEIDSLALANVQLNLEGAFRKFFREPGVGFPHYKSKKHSRKSYTTNMVNGNICLQDRFLKLPKMQPVKIKLHRMIPEEWKLKSVTVSREPSGKYFASLLFDCENQTAEKRQAEKFLGIDFAMHGMCVFSTGERAGYPMFYRNAEKKLAREQRKLSRCEKGSRNYQKQKKKIALYHEKIKNQRKDFQHKLSHSLAEDYDAVCVEDLNLKGIARGLHFGKGIQDNGYGQFLSMLGYKLEERGKYLIKVDRYFASSKICSVCGHKKKELALSERIYLCECGNRMDRDVNAAVNILKEGKRIYKKCA</sequence>
<keyword evidence="8" id="KW-0175">Coiled coil</keyword>
<comment type="similarity">
    <text evidence="2">In the N-terminal section; belongs to the transposase 2 family.</text>
</comment>
<evidence type="ECO:0000256" key="2">
    <source>
        <dbReference type="ARBA" id="ARBA00011044"/>
    </source>
</evidence>
<evidence type="ECO:0000256" key="1">
    <source>
        <dbReference type="ARBA" id="ARBA00008761"/>
    </source>
</evidence>
<evidence type="ECO:0000256" key="8">
    <source>
        <dbReference type="SAM" id="Coils"/>
    </source>
</evidence>
<feature type="coiled-coil region" evidence="8">
    <location>
        <begin position="205"/>
        <end position="249"/>
    </location>
</feature>
<evidence type="ECO:0000313" key="12">
    <source>
        <dbReference type="EMBL" id="CUN99124.1"/>
    </source>
</evidence>
<dbReference type="Pfam" id="PF01385">
    <property type="entry name" value="OrfB_IS605"/>
    <property type="match status" value="1"/>
</dbReference>
<dbReference type="InterPro" id="IPR051399">
    <property type="entry name" value="RNA-guided_DNA_endo/Transpos"/>
</dbReference>
<evidence type="ECO:0000256" key="5">
    <source>
        <dbReference type="ARBA" id="ARBA00022833"/>
    </source>
</evidence>
<keyword evidence="6" id="KW-0238">DNA-binding</keyword>
<keyword evidence="5" id="KW-0862">Zinc</keyword>
<feature type="domain" description="Transposase putative helix-turn-helix" evidence="11">
    <location>
        <begin position="1"/>
        <end position="49"/>
    </location>
</feature>
<keyword evidence="4" id="KW-0479">Metal-binding</keyword>
<keyword evidence="3" id="KW-0815">Transposition</keyword>
<dbReference type="GO" id="GO:0003677">
    <property type="term" value="F:DNA binding"/>
    <property type="evidence" value="ECO:0007669"/>
    <property type="project" value="UniProtKB-KW"/>
</dbReference>
<organism evidence="12 13">
    <name type="scientific">Blautia obeum</name>
    <dbReference type="NCBI Taxonomy" id="40520"/>
    <lineage>
        <taxon>Bacteria</taxon>
        <taxon>Bacillati</taxon>
        <taxon>Bacillota</taxon>
        <taxon>Clostridia</taxon>
        <taxon>Lachnospirales</taxon>
        <taxon>Lachnospiraceae</taxon>
        <taxon>Blautia</taxon>
    </lineage>
</organism>
<accession>A0A174BEQ3</accession>
<dbReference type="GO" id="GO:0046872">
    <property type="term" value="F:metal ion binding"/>
    <property type="evidence" value="ECO:0007669"/>
    <property type="project" value="UniProtKB-KW"/>
</dbReference>
<dbReference type="Pfam" id="PF07282">
    <property type="entry name" value="Cas12f1-like_TNB"/>
    <property type="match status" value="1"/>
</dbReference>
<evidence type="ECO:0000256" key="7">
    <source>
        <dbReference type="ARBA" id="ARBA00023172"/>
    </source>
</evidence>
<name>A0A174BEQ3_9FIRM</name>
<feature type="domain" description="Probable transposase IS891/IS1136/IS1341" evidence="9">
    <location>
        <begin position="168"/>
        <end position="276"/>
    </location>
</feature>
<dbReference type="Proteomes" id="UP000095645">
    <property type="component" value="Unassembled WGS sequence"/>
</dbReference>
<dbReference type="NCBIfam" id="NF040570">
    <property type="entry name" value="guided_TnpB"/>
    <property type="match status" value="1"/>
</dbReference>
<evidence type="ECO:0000256" key="4">
    <source>
        <dbReference type="ARBA" id="ARBA00022723"/>
    </source>
</evidence>
<evidence type="ECO:0000259" key="11">
    <source>
        <dbReference type="Pfam" id="PF12323"/>
    </source>
</evidence>
<evidence type="ECO:0000259" key="10">
    <source>
        <dbReference type="Pfam" id="PF07282"/>
    </source>
</evidence>
<dbReference type="Pfam" id="PF12323">
    <property type="entry name" value="HTH_OrfB_IS605"/>
    <property type="match status" value="1"/>
</dbReference>